<comment type="subcellular location">
    <subcellularLocation>
        <location evidence="2 9">Cytoplasm</location>
    </subcellularLocation>
</comment>
<dbReference type="CDD" id="cd00378">
    <property type="entry name" value="SHMT"/>
    <property type="match status" value="1"/>
</dbReference>
<dbReference type="NCBIfam" id="NF000586">
    <property type="entry name" value="PRK00011.1"/>
    <property type="match status" value="1"/>
</dbReference>
<dbReference type="PANTHER" id="PTHR11680">
    <property type="entry name" value="SERINE HYDROXYMETHYLTRANSFERASE"/>
    <property type="match status" value="1"/>
</dbReference>
<keyword evidence="13" id="KW-1185">Reference proteome</keyword>
<comment type="pathway">
    <text evidence="9">Amino-acid biosynthesis; glycine biosynthesis; glycine from L-serine: step 1/1.</text>
</comment>
<dbReference type="GO" id="GO:0030170">
    <property type="term" value="F:pyridoxal phosphate binding"/>
    <property type="evidence" value="ECO:0007669"/>
    <property type="project" value="UniProtKB-UniRule"/>
</dbReference>
<dbReference type="SUPFAM" id="SSF53383">
    <property type="entry name" value="PLP-dependent transferases"/>
    <property type="match status" value="1"/>
</dbReference>
<evidence type="ECO:0000256" key="2">
    <source>
        <dbReference type="ARBA" id="ARBA00004496"/>
    </source>
</evidence>
<keyword evidence="9" id="KW-0028">Amino-acid biosynthesis</keyword>
<dbReference type="GO" id="GO:0019264">
    <property type="term" value="P:glycine biosynthetic process from serine"/>
    <property type="evidence" value="ECO:0007669"/>
    <property type="project" value="UniProtKB-UniRule"/>
</dbReference>
<sequence length="420" mass="45106">MPIDLNATLAVEDPEIFSLVEKEVLRQHEGLEMIASENFVSRAVLEAAGTVFTNKYAEGYPAKRYYGGCEVTDVVENLARDRAKLIFGAEHANVQPHSGSQANAAAYMTLLQPGDTLLGLDLAHGGHLTHGHKLNFSGKLYKIAGYQVRKDTETIDYDALEAQAIEVKPKIIVGGGSAYPRIFDFARMRAIADKVGAYFMVDMAHFAGLVAGGAHPSPVPHAHMVTTTTHKTLRGPRSGLILCNQEFAAGVDRSVFPGQQGGPLVHIIAAKAVAFGEALQPEFKTYAAQVVANAKTLAAELQELGYRIVSGGTDTHVLLVDVFQKGMLGSEAEFALGEAGITVNKNAIPFDVNPPLRPSGIRLGTPALTTRGMKEAEMKTIASWIAEALENRTDAGKLAEIRGRVAELAEQFPLYGFLRG</sequence>
<comment type="caution">
    <text evidence="9">Lacks conserved residue(s) required for the propagation of feature annotation.</text>
</comment>
<evidence type="ECO:0000313" key="13">
    <source>
        <dbReference type="Proteomes" id="UP000236728"/>
    </source>
</evidence>
<dbReference type="InterPro" id="IPR015424">
    <property type="entry name" value="PyrdxlP-dep_Trfase"/>
</dbReference>
<keyword evidence="7 9" id="KW-0808">Transferase</keyword>
<dbReference type="InterPro" id="IPR019798">
    <property type="entry name" value="Ser_HO-MeTrfase_PLP_BS"/>
</dbReference>
<dbReference type="GO" id="GO:0008168">
    <property type="term" value="F:methyltransferase activity"/>
    <property type="evidence" value="ECO:0007669"/>
    <property type="project" value="UniProtKB-KW"/>
</dbReference>
<dbReference type="Pfam" id="PF00464">
    <property type="entry name" value="SHMT"/>
    <property type="match status" value="1"/>
</dbReference>
<keyword evidence="6 9" id="KW-0554">One-carbon metabolism</keyword>
<dbReference type="FunFam" id="3.40.640.10:FF:000001">
    <property type="entry name" value="Serine hydroxymethyltransferase"/>
    <property type="match status" value="1"/>
</dbReference>
<evidence type="ECO:0000259" key="11">
    <source>
        <dbReference type="Pfam" id="PF00464"/>
    </source>
</evidence>
<evidence type="ECO:0000256" key="6">
    <source>
        <dbReference type="ARBA" id="ARBA00022563"/>
    </source>
</evidence>
<keyword evidence="5 9" id="KW-0963">Cytoplasm</keyword>
<dbReference type="GO" id="GO:0004372">
    <property type="term" value="F:glycine hydroxymethyltransferase activity"/>
    <property type="evidence" value="ECO:0007669"/>
    <property type="project" value="UniProtKB-UniRule"/>
</dbReference>
<feature type="domain" description="Serine hydroxymethyltransferase-like" evidence="11">
    <location>
        <begin position="10"/>
        <end position="385"/>
    </location>
</feature>
<dbReference type="Proteomes" id="UP000236728">
    <property type="component" value="Unassembled WGS sequence"/>
</dbReference>
<comment type="similarity">
    <text evidence="3 9">Belongs to the SHMT family.</text>
</comment>
<feature type="modified residue" description="N6-(pyridoxal phosphate)lysine" evidence="9 10">
    <location>
        <position position="231"/>
    </location>
</feature>
<dbReference type="Gene3D" id="3.90.1150.10">
    <property type="entry name" value="Aspartate Aminotransferase, domain 1"/>
    <property type="match status" value="1"/>
</dbReference>
<protein>
    <recommendedName>
        <fullName evidence="9">Serine hydroxymethyltransferase</fullName>
        <shortName evidence="9">SHMT</shortName>
        <shortName evidence="9">Serine methylase</shortName>
        <ecNumber evidence="9">2.1.2.1</ecNumber>
    </recommendedName>
</protein>
<evidence type="ECO:0000256" key="4">
    <source>
        <dbReference type="ARBA" id="ARBA00011738"/>
    </source>
</evidence>
<dbReference type="RefSeq" id="WP_103933111.1">
    <property type="nucleotide sequence ID" value="NZ_FNVA01000003.1"/>
</dbReference>
<dbReference type="InterPro" id="IPR049943">
    <property type="entry name" value="Ser_HO-MeTrfase-like"/>
</dbReference>
<dbReference type="InterPro" id="IPR015421">
    <property type="entry name" value="PyrdxlP-dep_Trfase_major"/>
</dbReference>
<evidence type="ECO:0000256" key="10">
    <source>
        <dbReference type="PIRSR" id="PIRSR000412-50"/>
    </source>
</evidence>
<dbReference type="HAMAP" id="MF_00051">
    <property type="entry name" value="SHMT"/>
    <property type="match status" value="1"/>
</dbReference>
<feature type="binding site" evidence="9">
    <location>
        <position position="122"/>
    </location>
    <ligand>
        <name>(6S)-5,6,7,8-tetrahydrofolate</name>
        <dbReference type="ChEBI" id="CHEBI:57453"/>
    </ligand>
</feature>
<dbReference type="UniPathway" id="UPA00193"/>
<dbReference type="PANTHER" id="PTHR11680:SF35">
    <property type="entry name" value="SERINE HYDROXYMETHYLTRANSFERASE 1"/>
    <property type="match status" value="1"/>
</dbReference>
<dbReference type="GO" id="GO:0005829">
    <property type="term" value="C:cytosol"/>
    <property type="evidence" value="ECO:0007669"/>
    <property type="project" value="TreeGrafter"/>
</dbReference>
<dbReference type="InterPro" id="IPR015422">
    <property type="entry name" value="PyrdxlP-dep_Trfase_small"/>
</dbReference>
<gene>
    <name evidence="9" type="primary">glyA</name>
    <name evidence="12" type="ORF">SAMN05421819_2241</name>
</gene>
<dbReference type="PROSITE" id="PS00096">
    <property type="entry name" value="SHMT"/>
    <property type="match status" value="1"/>
</dbReference>
<name>A0A1H5YCI3_9BACT</name>
<accession>A0A1H5YCI3</accession>
<evidence type="ECO:0000256" key="3">
    <source>
        <dbReference type="ARBA" id="ARBA00006376"/>
    </source>
</evidence>
<dbReference type="InterPro" id="IPR039429">
    <property type="entry name" value="SHMT-like_dom"/>
</dbReference>
<evidence type="ECO:0000256" key="8">
    <source>
        <dbReference type="ARBA" id="ARBA00022898"/>
    </source>
</evidence>
<evidence type="ECO:0000313" key="12">
    <source>
        <dbReference type="EMBL" id="SEG21761.1"/>
    </source>
</evidence>
<comment type="pathway">
    <text evidence="9">One-carbon metabolism; tetrahydrofolate interconversion.</text>
</comment>
<comment type="cofactor">
    <cofactor evidence="1 9 10">
        <name>pyridoxal 5'-phosphate</name>
        <dbReference type="ChEBI" id="CHEBI:597326"/>
    </cofactor>
</comment>
<feature type="site" description="Plays an important role in substrate specificity" evidence="9">
    <location>
        <position position="230"/>
    </location>
</feature>
<dbReference type="GO" id="GO:0035999">
    <property type="term" value="P:tetrahydrofolate interconversion"/>
    <property type="evidence" value="ECO:0007669"/>
    <property type="project" value="UniProtKB-UniRule"/>
</dbReference>
<dbReference type="InterPro" id="IPR001085">
    <property type="entry name" value="Ser_HO-MeTrfase"/>
</dbReference>
<feature type="binding site" evidence="9">
    <location>
        <begin position="126"/>
        <end position="128"/>
    </location>
    <ligand>
        <name>(6S)-5,6,7,8-tetrahydrofolate</name>
        <dbReference type="ChEBI" id="CHEBI:57453"/>
    </ligand>
</feature>
<comment type="function">
    <text evidence="9">Catalyzes the reversible interconversion of serine and glycine with tetrahydrofolate (THF) serving as the one-carbon carrier. This reaction serves as the major source of one-carbon groups required for the biosynthesis of purines, thymidylate, methionine, and other important biomolecules. Also exhibits THF-independent aldolase activity toward beta-hydroxyamino acids, producing glycine and aldehydes, via a retro-aldol mechanism.</text>
</comment>
<keyword evidence="12" id="KW-0489">Methyltransferase</keyword>
<evidence type="ECO:0000256" key="5">
    <source>
        <dbReference type="ARBA" id="ARBA00022490"/>
    </source>
</evidence>
<evidence type="ECO:0000256" key="1">
    <source>
        <dbReference type="ARBA" id="ARBA00001933"/>
    </source>
</evidence>
<dbReference type="OrthoDB" id="9803846at2"/>
<dbReference type="UniPathway" id="UPA00288">
    <property type="reaction ID" value="UER01023"/>
</dbReference>
<proteinExistence type="inferred from homology"/>
<comment type="catalytic activity">
    <reaction evidence="9">
        <text>(6R)-5,10-methylene-5,6,7,8-tetrahydrofolate + glycine + H2O = (6S)-5,6,7,8-tetrahydrofolate + L-serine</text>
        <dbReference type="Rhea" id="RHEA:15481"/>
        <dbReference type="ChEBI" id="CHEBI:15377"/>
        <dbReference type="ChEBI" id="CHEBI:15636"/>
        <dbReference type="ChEBI" id="CHEBI:33384"/>
        <dbReference type="ChEBI" id="CHEBI:57305"/>
        <dbReference type="ChEBI" id="CHEBI:57453"/>
        <dbReference type="EC" id="2.1.2.1"/>
    </reaction>
</comment>
<dbReference type="Gene3D" id="3.40.640.10">
    <property type="entry name" value="Type I PLP-dependent aspartate aminotransferase-like (Major domain)"/>
    <property type="match status" value="1"/>
</dbReference>
<keyword evidence="8 9" id="KW-0663">Pyridoxal phosphate</keyword>
<dbReference type="AlphaFoldDB" id="A0A1H5YCI3"/>
<dbReference type="GO" id="GO:0032259">
    <property type="term" value="P:methylation"/>
    <property type="evidence" value="ECO:0007669"/>
    <property type="project" value="UniProtKB-KW"/>
</dbReference>
<evidence type="ECO:0000256" key="7">
    <source>
        <dbReference type="ARBA" id="ARBA00022679"/>
    </source>
</evidence>
<dbReference type="EMBL" id="FNVA01000003">
    <property type="protein sequence ID" value="SEG21761.1"/>
    <property type="molecule type" value="Genomic_DNA"/>
</dbReference>
<evidence type="ECO:0000256" key="9">
    <source>
        <dbReference type="HAMAP-Rule" id="MF_00051"/>
    </source>
</evidence>
<reference evidence="12 13" key="1">
    <citation type="submission" date="2016-10" db="EMBL/GenBank/DDBJ databases">
        <authorList>
            <person name="de Groot N.N."/>
        </authorList>
    </citation>
    <scope>NUCLEOTIDE SEQUENCE [LARGE SCALE GENOMIC DNA]</scope>
    <source>
        <strain evidence="12 13">DSM 22489</strain>
    </source>
</reference>
<comment type="subunit">
    <text evidence="4 9">Homodimer.</text>
</comment>
<dbReference type="EC" id="2.1.2.1" evidence="9"/>
<organism evidence="12 13">
    <name type="scientific">Bryocella elongata</name>
    <dbReference type="NCBI Taxonomy" id="863522"/>
    <lineage>
        <taxon>Bacteria</taxon>
        <taxon>Pseudomonadati</taxon>
        <taxon>Acidobacteriota</taxon>
        <taxon>Terriglobia</taxon>
        <taxon>Terriglobales</taxon>
        <taxon>Acidobacteriaceae</taxon>
        <taxon>Bryocella</taxon>
    </lineage>
</organism>
<dbReference type="PIRSF" id="PIRSF000412">
    <property type="entry name" value="SHMT"/>
    <property type="match status" value="1"/>
</dbReference>